<protein>
    <submittedName>
        <fullName evidence="1">Uncharacterized protein</fullName>
    </submittedName>
</protein>
<dbReference type="InParanoid" id="A0A5C3NZ99"/>
<evidence type="ECO:0000313" key="1">
    <source>
        <dbReference type="EMBL" id="TFK82099.1"/>
    </source>
</evidence>
<gene>
    <name evidence="1" type="ORF">K466DRAFT_500919</name>
</gene>
<dbReference type="AlphaFoldDB" id="A0A5C3NZ99"/>
<dbReference type="Proteomes" id="UP000308197">
    <property type="component" value="Unassembled WGS sequence"/>
</dbReference>
<name>A0A5C3NZ99_9APHY</name>
<dbReference type="EMBL" id="ML211521">
    <property type="protein sequence ID" value="TFK82099.1"/>
    <property type="molecule type" value="Genomic_DNA"/>
</dbReference>
<sequence length="67" mass="7634">MLRSTLDDLLNSIYGDIDPYSPPPPPDYFLNRMILSARNEDVDDINQRILDRLPGTESVFHSVDSVI</sequence>
<proteinExistence type="predicted"/>
<keyword evidence="2" id="KW-1185">Reference proteome</keyword>
<evidence type="ECO:0000313" key="2">
    <source>
        <dbReference type="Proteomes" id="UP000308197"/>
    </source>
</evidence>
<accession>A0A5C3NZ99</accession>
<reference evidence="1 2" key="1">
    <citation type="journal article" date="2019" name="Nat. Ecol. Evol.">
        <title>Megaphylogeny resolves global patterns of mushroom evolution.</title>
        <authorList>
            <person name="Varga T."/>
            <person name="Krizsan K."/>
            <person name="Foldi C."/>
            <person name="Dima B."/>
            <person name="Sanchez-Garcia M."/>
            <person name="Sanchez-Ramirez S."/>
            <person name="Szollosi G.J."/>
            <person name="Szarkandi J.G."/>
            <person name="Papp V."/>
            <person name="Albert L."/>
            <person name="Andreopoulos W."/>
            <person name="Angelini C."/>
            <person name="Antonin V."/>
            <person name="Barry K.W."/>
            <person name="Bougher N.L."/>
            <person name="Buchanan P."/>
            <person name="Buyck B."/>
            <person name="Bense V."/>
            <person name="Catcheside P."/>
            <person name="Chovatia M."/>
            <person name="Cooper J."/>
            <person name="Damon W."/>
            <person name="Desjardin D."/>
            <person name="Finy P."/>
            <person name="Geml J."/>
            <person name="Haridas S."/>
            <person name="Hughes K."/>
            <person name="Justo A."/>
            <person name="Karasinski D."/>
            <person name="Kautmanova I."/>
            <person name="Kiss B."/>
            <person name="Kocsube S."/>
            <person name="Kotiranta H."/>
            <person name="LaButti K.M."/>
            <person name="Lechner B.E."/>
            <person name="Liimatainen K."/>
            <person name="Lipzen A."/>
            <person name="Lukacs Z."/>
            <person name="Mihaltcheva S."/>
            <person name="Morgado L.N."/>
            <person name="Niskanen T."/>
            <person name="Noordeloos M.E."/>
            <person name="Ohm R.A."/>
            <person name="Ortiz-Santana B."/>
            <person name="Ovrebo C."/>
            <person name="Racz N."/>
            <person name="Riley R."/>
            <person name="Savchenko A."/>
            <person name="Shiryaev A."/>
            <person name="Soop K."/>
            <person name="Spirin V."/>
            <person name="Szebenyi C."/>
            <person name="Tomsovsky M."/>
            <person name="Tulloss R.E."/>
            <person name="Uehling J."/>
            <person name="Grigoriev I.V."/>
            <person name="Vagvolgyi C."/>
            <person name="Papp T."/>
            <person name="Martin F.M."/>
            <person name="Miettinen O."/>
            <person name="Hibbett D.S."/>
            <person name="Nagy L.G."/>
        </authorList>
    </citation>
    <scope>NUCLEOTIDE SEQUENCE [LARGE SCALE GENOMIC DNA]</scope>
    <source>
        <strain evidence="1 2">HHB13444</strain>
    </source>
</reference>
<feature type="non-terminal residue" evidence="1">
    <location>
        <position position="67"/>
    </location>
</feature>
<organism evidence="1 2">
    <name type="scientific">Polyporus arcularius HHB13444</name>
    <dbReference type="NCBI Taxonomy" id="1314778"/>
    <lineage>
        <taxon>Eukaryota</taxon>
        <taxon>Fungi</taxon>
        <taxon>Dikarya</taxon>
        <taxon>Basidiomycota</taxon>
        <taxon>Agaricomycotina</taxon>
        <taxon>Agaricomycetes</taxon>
        <taxon>Polyporales</taxon>
        <taxon>Polyporaceae</taxon>
        <taxon>Polyporus</taxon>
    </lineage>
</organism>